<dbReference type="InterPro" id="IPR001789">
    <property type="entry name" value="Sig_transdc_resp-reg_receiver"/>
</dbReference>
<keyword evidence="5" id="KW-0597">Phosphoprotein</keyword>
<evidence type="ECO:0000256" key="5">
    <source>
        <dbReference type="PROSITE-ProRule" id="PRU00169"/>
    </source>
</evidence>
<comment type="function">
    <text evidence="4">May play the central regulatory role in sporulation. It may be an element of the effector pathway responsible for the activation of sporulation genes in response to nutritional stress. Spo0A may act in concert with spo0H (a sigma factor) to control the expression of some genes that are critical to the sporulation process.</text>
</comment>
<dbReference type="PROSITE" id="PS50110">
    <property type="entry name" value="RESPONSE_REGULATORY"/>
    <property type="match status" value="1"/>
</dbReference>
<evidence type="ECO:0000256" key="4">
    <source>
        <dbReference type="ARBA" id="ARBA00024867"/>
    </source>
</evidence>
<dbReference type="PANTHER" id="PTHR42713:SF3">
    <property type="entry name" value="TRANSCRIPTIONAL REGULATORY PROTEIN HPTR"/>
    <property type="match status" value="1"/>
</dbReference>
<sequence>MRILIVDDEKLTRDGLIANINWQALSFDQIDQADDGINAIQIARKHPPNVLLTDVRMPRMDGIELVEKILKLYPNCSVIFMSGYSDKEYLKAAIKLRAIRYVEKPIDPFEIMDALKQSIQTVRQHQAQQDSNVLFTREAVSRFAHKLTHNGYDMKNDTLIDEAVLRGSINNSTMFTTCILRIISPYNVIFDSSNLSSYFENFNKFIAKWHLNEIHFIKNDTHIVIHIYGNERPEESVLSKIGAYLKSVIPNDLEYFITLGRTVVGPSKVFDSYNSAAILLQSSFFFDYGSILIYKSSPEAVSSIYPNEFLNDFTVAIRDKNFTRARELVEALYESLKNNRTLLTNVVKDLYYKAFLQINSAQYDLKLQTEHAVSDSESMLDNITNCKILKELHRMLLAKIDRFEEKLQSTPKESSTIF</sequence>
<evidence type="ECO:0000313" key="8">
    <source>
        <dbReference type="Proteomes" id="UP000262969"/>
    </source>
</evidence>
<dbReference type="InterPro" id="IPR051552">
    <property type="entry name" value="HptR"/>
</dbReference>
<evidence type="ECO:0000256" key="1">
    <source>
        <dbReference type="ARBA" id="ARBA00018672"/>
    </source>
</evidence>
<evidence type="ECO:0000313" key="7">
    <source>
        <dbReference type="EMBL" id="HCL02437.1"/>
    </source>
</evidence>
<dbReference type="Gene3D" id="3.40.50.2300">
    <property type="match status" value="1"/>
</dbReference>
<reference evidence="7 8" key="1">
    <citation type="journal article" date="2018" name="Nat. Biotechnol.">
        <title>A standardized bacterial taxonomy based on genome phylogeny substantially revises the tree of life.</title>
        <authorList>
            <person name="Parks D.H."/>
            <person name="Chuvochina M."/>
            <person name="Waite D.W."/>
            <person name="Rinke C."/>
            <person name="Skarshewski A."/>
            <person name="Chaumeil P.A."/>
            <person name="Hugenholtz P."/>
        </authorList>
    </citation>
    <scope>NUCLEOTIDE SEQUENCE [LARGE SCALE GENOMIC DNA]</scope>
    <source>
        <strain evidence="7">UBA11728</strain>
    </source>
</reference>
<proteinExistence type="predicted"/>
<evidence type="ECO:0000259" key="6">
    <source>
        <dbReference type="PROSITE" id="PS50110"/>
    </source>
</evidence>
<dbReference type="SMART" id="SM00448">
    <property type="entry name" value="REC"/>
    <property type="match status" value="1"/>
</dbReference>
<dbReference type="AlphaFoldDB" id="A0A3D2X6U2"/>
<evidence type="ECO:0000256" key="2">
    <source>
        <dbReference type="ARBA" id="ARBA00022490"/>
    </source>
</evidence>
<dbReference type="Proteomes" id="UP000262969">
    <property type="component" value="Unassembled WGS sequence"/>
</dbReference>
<dbReference type="PANTHER" id="PTHR42713">
    <property type="entry name" value="HISTIDINE KINASE-RELATED"/>
    <property type="match status" value="1"/>
</dbReference>
<gene>
    <name evidence="7" type="ORF">DHW61_08480</name>
</gene>
<feature type="domain" description="Response regulatory" evidence="6">
    <location>
        <begin position="2"/>
        <end position="119"/>
    </location>
</feature>
<dbReference type="GO" id="GO:0000160">
    <property type="term" value="P:phosphorelay signal transduction system"/>
    <property type="evidence" value="ECO:0007669"/>
    <property type="project" value="InterPro"/>
</dbReference>
<dbReference type="CDD" id="cd17536">
    <property type="entry name" value="REC_YesN-like"/>
    <property type="match status" value="1"/>
</dbReference>
<keyword evidence="3" id="KW-0238">DNA-binding</keyword>
<organism evidence="7 8">
    <name type="scientific">Lachnoclostridium phytofermentans</name>
    <dbReference type="NCBI Taxonomy" id="66219"/>
    <lineage>
        <taxon>Bacteria</taxon>
        <taxon>Bacillati</taxon>
        <taxon>Bacillota</taxon>
        <taxon>Clostridia</taxon>
        <taxon>Lachnospirales</taxon>
        <taxon>Lachnospiraceae</taxon>
    </lineage>
</organism>
<dbReference type="GO" id="GO:0003677">
    <property type="term" value="F:DNA binding"/>
    <property type="evidence" value="ECO:0007669"/>
    <property type="project" value="UniProtKB-KW"/>
</dbReference>
<dbReference type="EMBL" id="DPVV01000279">
    <property type="protein sequence ID" value="HCL02437.1"/>
    <property type="molecule type" value="Genomic_DNA"/>
</dbReference>
<dbReference type="SUPFAM" id="SSF52172">
    <property type="entry name" value="CheY-like"/>
    <property type="match status" value="1"/>
</dbReference>
<keyword evidence="2" id="KW-0963">Cytoplasm</keyword>
<feature type="non-terminal residue" evidence="7">
    <location>
        <position position="418"/>
    </location>
</feature>
<protein>
    <recommendedName>
        <fullName evidence="1">Stage 0 sporulation protein A homolog</fullName>
    </recommendedName>
</protein>
<feature type="modified residue" description="4-aspartylphosphate" evidence="5">
    <location>
        <position position="54"/>
    </location>
</feature>
<name>A0A3D2X6U2_9FIRM</name>
<dbReference type="InterPro" id="IPR011006">
    <property type="entry name" value="CheY-like_superfamily"/>
</dbReference>
<evidence type="ECO:0000256" key="3">
    <source>
        <dbReference type="ARBA" id="ARBA00023125"/>
    </source>
</evidence>
<dbReference type="Pfam" id="PF00072">
    <property type="entry name" value="Response_reg"/>
    <property type="match status" value="1"/>
</dbReference>
<comment type="caution">
    <text evidence="7">The sequence shown here is derived from an EMBL/GenBank/DDBJ whole genome shotgun (WGS) entry which is preliminary data.</text>
</comment>
<accession>A0A3D2X6U2</accession>